<keyword evidence="2" id="KW-1185">Reference proteome</keyword>
<proteinExistence type="predicted"/>
<evidence type="ECO:0000313" key="1">
    <source>
        <dbReference type="EMBL" id="RNA30796.1"/>
    </source>
</evidence>
<sequence length="147" mass="16264">MRRLPLIFVTRSKPNSESVGLADVGSRTSEHKRSTLPSAVMSTAERPNVWLLDECRPNVCLRGACLTASTYLLSDSVWSLIECRPNVCLRGACLTASTYLLSDSIWSLMECRPNFCLHDAGCAGLSPLLTTRTRSDWQRALSAAWSR</sequence>
<accession>A0A3M7S4R3</accession>
<organism evidence="1 2">
    <name type="scientific">Brachionus plicatilis</name>
    <name type="common">Marine rotifer</name>
    <name type="synonym">Brachionus muelleri</name>
    <dbReference type="NCBI Taxonomy" id="10195"/>
    <lineage>
        <taxon>Eukaryota</taxon>
        <taxon>Metazoa</taxon>
        <taxon>Spiralia</taxon>
        <taxon>Gnathifera</taxon>
        <taxon>Rotifera</taxon>
        <taxon>Eurotatoria</taxon>
        <taxon>Monogononta</taxon>
        <taxon>Pseudotrocha</taxon>
        <taxon>Ploima</taxon>
        <taxon>Brachionidae</taxon>
        <taxon>Brachionus</taxon>
    </lineage>
</organism>
<dbReference type="AlphaFoldDB" id="A0A3M7S4R3"/>
<name>A0A3M7S4R3_BRAPC</name>
<evidence type="ECO:0000313" key="2">
    <source>
        <dbReference type="Proteomes" id="UP000276133"/>
    </source>
</evidence>
<reference evidence="1 2" key="1">
    <citation type="journal article" date="2018" name="Sci. Rep.">
        <title>Genomic signatures of local adaptation to the degree of environmental predictability in rotifers.</title>
        <authorList>
            <person name="Franch-Gras L."/>
            <person name="Hahn C."/>
            <person name="Garcia-Roger E.M."/>
            <person name="Carmona M.J."/>
            <person name="Serra M."/>
            <person name="Gomez A."/>
        </authorList>
    </citation>
    <scope>NUCLEOTIDE SEQUENCE [LARGE SCALE GENOMIC DNA]</scope>
    <source>
        <strain evidence="1">HYR1</strain>
    </source>
</reference>
<comment type="caution">
    <text evidence="1">The sequence shown here is derived from an EMBL/GenBank/DDBJ whole genome shotgun (WGS) entry which is preliminary data.</text>
</comment>
<dbReference type="EMBL" id="REGN01002042">
    <property type="protein sequence ID" value="RNA30796.1"/>
    <property type="molecule type" value="Genomic_DNA"/>
</dbReference>
<gene>
    <name evidence="1" type="ORF">BpHYR1_023841</name>
</gene>
<protein>
    <submittedName>
        <fullName evidence="1">Uncharacterized protein</fullName>
    </submittedName>
</protein>
<dbReference type="Proteomes" id="UP000276133">
    <property type="component" value="Unassembled WGS sequence"/>
</dbReference>